<evidence type="ECO:0000256" key="1">
    <source>
        <dbReference type="SAM" id="MobiDB-lite"/>
    </source>
</evidence>
<dbReference type="EMBL" id="LR903792">
    <property type="protein sequence ID" value="CAD7252279.1"/>
    <property type="molecule type" value="Genomic_DNA"/>
</dbReference>
<dbReference type="InterPro" id="IPR042855">
    <property type="entry name" value="V_SNARE_CC"/>
</dbReference>
<feature type="domain" description="V-SNARE coiled-coil homology" evidence="3">
    <location>
        <begin position="4"/>
        <end position="48"/>
    </location>
</feature>
<protein>
    <recommendedName>
        <fullName evidence="3">V-SNARE coiled-coil homology domain-containing protein</fullName>
    </recommendedName>
</protein>
<evidence type="ECO:0000313" key="4">
    <source>
        <dbReference type="EMBL" id="CAD7252279.1"/>
    </source>
</evidence>
<evidence type="ECO:0000259" key="3">
    <source>
        <dbReference type="Pfam" id="PF00957"/>
    </source>
</evidence>
<dbReference type="Gene3D" id="1.20.5.110">
    <property type="match status" value="1"/>
</dbReference>
<reference evidence="4" key="1">
    <citation type="submission" date="2020-11" db="EMBL/GenBank/DDBJ databases">
        <authorList>
            <person name="Tran Van P."/>
        </authorList>
    </citation>
    <scope>NUCLEOTIDE SEQUENCE</scope>
</reference>
<keyword evidence="5" id="KW-1185">Reference proteome</keyword>
<dbReference type="Pfam" id="PF00957">
    <property type="entry name" value="Synaptobrevin"/>
    <property type="match status" value="1"/>
</dbReference>
<evidence type="ECO:0000313" key="5">
    <source>
        <dbReference type="Proteomes" id="UP000677054"/>
    </source>
</evidence>
<sequence>MSYSDALQQGASQFEQSAGKLKRKYWWKNLKMWLILIAIVLVIIIIIIIVAVNKSGGDGDKNGTSGKAPPLSDGTHQGPA</sequence>
<feature type="transmembrane region" description="Helical" evidence="2">
    <location>
        <begin position="32"/>
        <end position="52"/>
    </location>
</feature>
<dbReference type="OrthoDB" id="10042941at2759"/>
<feature type="region of interest" description="Disordered" evidence="1">
    <location>
        <begin position="54"/>
        <end position="80"/>
    </location>
</feature>
<accession>A0A7R9ADY2</accession>
<dbReference type="Proteomes" id="UP000677054">
    <property type="component" value="Unassembled WGS sequence"/>
</dbReference>
<keyword evidence="2" id="KW-0812">Transmembrane</keyword>
<evidence type="ECO:0000256" key="2">
    <source>
        <dbReference type="SAM" id="Phobius"/>
    </source>
</evidence>
<proteinExistence type="predicted"/>
<organism evidence="4">
    <name type="scientific">Darwinula stevensoni</name>
    <dbReference type="NCBI Taxonomy" id="69355"/>
    <lineage>
        <taxon>Eukaryota</taxon>
        <taxon>Metazoa</taxon>
        <taxon>Ecdysozoa</taxon>
        <taxon>Arthropoda</taxon>
        <taxon>Crustacea</taxon>
        <taxon>Oligostraca</taxon>
        <taxon>Ostracoda</taxon>
        <taxon>Podocopa</taxon>
        <taxon>Podocopida</taxon>
        <taxon>Darwinulocopina</taxon>
        <taxon>Darwinuloidea</taxon>
        <taxon>Darwinulidae</taxon>
        <taxon>Darwinula</taxon>
    </lineage>
</organism>
<dbReference type="SUPFAM" id="SSF58038">
    <property type="entry name" value="SNARE fusion complex"/>
    <property type="match status" value="1"/>
</dbReference>
<dbReference type="EMBL" id="CAJPEV010004275">
    <property type="protein sequence ID" value="CAG0901493.1"/>
    <property type="molecule type" value="Genomic_DNA"/>
</dbReference>
<dbReference type="InterPro" id="IPR016444">
    <property type="entry name" value="Synaptobrevin/VAMP"/>
</dbReference>
<dbReference type="PANTHER" id="PTHR45701">
    <property type="entry name" value="SYNAPTOBREVIN FAMILY MEMBER"/>
    <property type="match status" value="1"/>
</dbReference>
<gene>
    <name evidence="4" type="ORF">DSTB1V02_LOCUS12037</name>
</gene>
<keyword evidence="2" id="KW-0472">Membrane</keyword>
<dbReference type="AlphaFoldDB" id="A0A7R9ADY2"/>
<name>A0A7R9ADY2_9CRUS</name>
<keyword evidence="2" id="KW-1133">Transmembrane helix</keyword>